<comment type="caution">
    <text evidence="8">The sequence shown here is derived from an EMBL/GenBank/DDBJ whole genome shotgun (WGS) entry which is preliminary data.</text>
</comment>
<keyword evidence="3" id="KW-0143">Chaperone</keyword>
<comment type="catalytic activity">
    <reaction evidence="5">
        <text>GTP + H2O = GDP + phosphate + H(+)</text>
        <dbReference type="Rhea" id="RHEA:19669"/>
        <dbReference type="ChEBI" id="CHEBI:15377"/>
        <dbReference type="ChEBI" id="CHEBI:15378"/>
        <dbReference type="ChEBI" id="CHEBI:37565"/>
        <dbReference type="ChEBI" id="CHEBI:43474"/>
        <dbReference type="ChEBI" id="CHEBI:58189"/>
    </reaction>
    <physiologicalReaction direction="left-to-right" evidence="5">
        <dbReference type="Rhea" id="RHEA:19670"/>
    </physiologicalReaction>
</comment>
<proteinExistence type="inferred from homology"/>
<dbReference type="InterPro" id="IPR036627">
    <property type="entry name" value="CobW-likC_sf"/>
</dbReference>
<reference evidence="9" key="1">
    <citation type="journal article" date="2019" name="Int. J. Syst. Evol. Microbiol.">
        <title>The Global Catalogue of Microorganisms (GCM) 10K type strain sequencing project: providing services to taxonomists for standard genome sequencing and annotation.</title>
        <authorList>
            <consortium name="The Broad Institute Genomics Platform"/>
            <consortium name="The Broad Institute Genome Sequencing Center for Infectious Disease"/>
            <person name="Wu L."/>
            <person name="Ma J."/>
        </authorList>
    </citation>
    <scope>NUCLEOTIDE SEQUENCE [LARGE SCALE GENOMIC DNA]</scope>
    <source>
        <strain evidence="9">CECT 7184</strain>
    </source>
</reference>
<dbReference type="InterPro" id="IPR011629">
    <property type="entry name" value="CobW-like_C"/>
</dbReference>
<evidence type="ECO:0000256" key="6">
    <source>
        <dbReference type="SAM" id="MobiDB-lite"/>
    </source>
</evidence>
<evidence type="ECO:0000259" key="7">
    <source>
        <dbReference type="SMART" id="SM00833"/>
    </source>
</evidence>
<protein>
    <submittedName>
        <fullName evidence="8">CobW family GTP-binding protein</fullName>
    </submittedName>
</protein>
<keyword evidence="9" id="KW-1185">Reference proteome</keyword>
<dbReference type="Pfam" id="PF02492">
    <property type="entry name" value="cobW"/>
    <property type="match status" value="1"/>
</dbReference>
<gene>
    <name evidence="8" type="ORF">ACFPU1_15245</name>
</gene>
<evidence type="ECO:0000256" key="3">
    <source>
        <dbReference type="ARBA" id="ARBA00023186"/>
    </source>
</evidence>
<dbReference type="SUPFAM" id="SSF52540">
    <property type="entry name" value="P-loop containing nucleoside triphosphate hydrolases"/>
    <property type="match status" value="1"/>
</dbReference>
<dbReference type="EMBL" id="JBHSOZ010000010">
    <property type="protein sequence ID" value="MFC5714105.1"/>
    <property type="molecule type" value="Genomic_DNA"/>
</dbReference>
<accession>A0ABW0YNN6</accession>
<feature type="region of interest" description="Disordered" evidence="6">
    <location>
        <begin position="209"/>
        <end position="231"/>
    </location>
</feature>
<evidence type="ECO:0000313" key="8">
    <source>
        <dbReference type="EMBL" id="MFC5714105.1"/>
    </source>
</evidence>
<feature type="domain" description="CobW C-terminal" evidence="7">
    <location>
        <begin position="231"/>
        <end position="319"/>
    </location>
</feature>
<dbReference type="Pfam" id="PF07683">
    <property type="entry name" value="CobW_C"/>
    <property type="match status" value="1"/>
</dbReference>
<evidence type="ECO:0000313" key="9">
    <source>
        <dbReference type="Proteomes" id="UP001596142"/>
    </source>
</evidence>
<sequence>MEQKKTPVYVLTGFLGSGKTTLLKEMLTAEKSAGRTPAVVLNELGEANVEKSYFNEETLIEKLNGCICCTIQTDLTDDLLDFFTYSKKKPDVMFIEGTGVADPLQVMDGLTDPRLQAFIDIKSVIGVVDAARYIEYQSMFSSSKEVREVLRSHLLHSSLLILNKVDECDVRTLEKVKKKIDKAKPSSVPVIEASFGDVLHEELMMSRFEHNSENSQKQRQEIQHSHSHSHFQALHIEPETQLQKENLKNWLESLPEQVVRVKGIVHMKGEGKRAILQYSPGSLSLEPLSHRDEDGGQRLIIIGYNINSADINESFSKMM</sequence>
<evidence type="ECO:0000256" key="5">
    <source>
        <dbReference type="ARBA" id="ARBA00049117"/>
    </source>
</evidence>
<keyword evidence="2" id="KW-0378">Hydrolase</keyword>
<dbReference type="InterPro" id="IPR051316">
    <property type="entry name" value="Zinc-reg_GTPase_activator"/>
</dbReference>
<dbReference type="SMART" id="SM00833">
    <property type="entry name" value="CobW_C"/>
    <property type="match status" value="1"/>
</dbReference>
<dbReference type="InterPro" id="IPR003495">
    <property type="entry name" value="CobW/HypB/UreG_nucleotide-bd"/>
</dbReference>
<name>A0ABW0YNN6_9BACI</name>
<dbReference type="PANTHER" id="PTHR13748">
    <property type="entry name" value="COBW-RELATED"/>
    <property type="match status" value="1"/>
</dbReference>
<organism evidence="8 9">
    <name type="scientific">Thalassorhabdus alkalitolerans</name>
    <dbReference type="NCBI Taxonomy" id="2282697"/>
    <lineage>
        <taxon>Bacteria</taxon>
        <taxon>Bacillati</taxon>
        <taxon>Bacillota</taxon>
        <taxon>Bacilli</taxon>
        <taxon>Bacillales</taxon>
        <taxon>Bacillaceae</taxon>
        <taxon>Thalassorhabdus</taxon>
    </lineage>
</organism>
<dbReference type="PANTHER" id="PTHR13748:SF62">
    <property type="entry name" value="COBW DOMAIN-CONTAINING PROTEIN"/>
    <property type="match status" value="1"/>
</dbReference>
<dbReference type="Gene3D" id="3.30.1220.10">
    <property type="entry name" value="CobW-like, C-terminal domain"/>
    <property type="match status" value="1"/>
</dbReference>
<dbReference type="Proteomes" id="UP001596142">
    <property type="component" value="Unassembled WGS sequence"/>
</dbReference>
<dbReference type="Gene3D" id="3.40.50.300">
    <property type="entry name" value="P-loop containing nucleotide triphosphate hydrolases"/>
    <property type="match status" value="1"/>
</dbReference>
<evidence type="ECO:0000256" key="1">
    <source>
        <dbReference type="ARBA" id="ARBA00022741"/>
    </source>
</evidence>
<feature type="compositionally biased region" description="Basic and acidic residues" evidence="6">
    <location>
        <begin position="209"/>
        <end position="224"/>
    </location>
</feature>
<keyword evidence="1" id="KW-0547">Nucleotide-binding</keyword>
<dbReference type="SUPFAM" id="SSF90002">
    <property type="entry name" value="Hypothetical protein YjiA, C-terminal domain"/>
    <property type="match status" value="1"/>
</dbReference>
<dbReference type="InterPro" id="IPR027417">
    <property type="entry name" value="P-loop_NTPase"/>
</dbReference>
<comment type="similarity">
    <text evidence="4">Belongs to the SIMIBI class G3E GTPase family. ZNG1 subfamily.</text>
</comment>
<evidence type="ECO:0000256" key="4">
    <source>
        <dbReference type="ARBA" id="ARBA00034320"/>
    </source>
</evidence>
<dbReference type="RefSeq" id="WP_385942660.1">
    <property type="nucleotide sequence ID" value="NZ_JBHSOZ010000010.1"/>
</dbReference>
<evidence type="ECO:0000256" key="2">
    <source>
        <dbReference type="ARBA" id="ARBA00022801"/>
    </source>
</evidence>